<comment type="caution">
    <text evidence="1">The sequence shown here is derived from an EMBL/GenBank/DDBJ whole genome shotgun (WGS) entry which is preliminary data.</text>
</comment>
<evidence type="ECO:0000313" key="1">
    <source>
        <dbReference type="EMBL" id="GGD86076.1"/>
    </source>
</evidence>
<accession>A0ABQ1RXI5</accession>
<organism evidence="1 2">
    <name type="scientific">Microbacterium murale</name>
    <dbReference type="NCBI Taxonomy" id="1081040"/>
    <lineage>
        <taxon>Bacteria</taxon>
        <taxon>Bacillati</taxon>
        <taxon>Actinomycetota</taxon>
        <taxon>Actinomycetes</taxon>
        <taxon>Micrococcales</taxon>
        <taxon>Microbacteriaceae</taxon>
        <taxon>Microbacterium</taxon>
    </lineage>
</organism>
<reference evidence="2" key="1">
    <citation type="journal article" date="2019" name="Int. J. Syst. Evol. Microbiol.">
        <title>The Global Catalogue of Microorganisms (GCM) 10K type strain sequencing project: providing services to taxonomists for standard genome sequencing and annotation.</title>
        <authorList>
            <consortium name="The Broad Institute Genomics Platform"/>
            <consortium name="The Broad Institute Genome Sequencing Center for Infectious Disease"/>
            <person name="Wu L."/>
            <person name="Ma J."/>
        </authorList>
    </citation>
    <scope>NUCLEOTIDE SEQUENCE [LARGE SCALE GENOMIC DNA]</scope>
    <source>
        <strain evidence="2">CCM 7640</strain>
    </source>
</reference>
<keyword evidence="2" id="KW-1185">Reference proteome</keyword>
<dbReference type="Proteomes" id="UP000629365">
    <property type="component" value="Unassembled WGS sequence"/>
</dbReference>
<gene>
    <name evidence="1" type="ORF">GCM10007269_31270</name>
</gene>
<proteinExistence type="predicted"/>
<sequence length="88" mass="9791">MEHGYALRHTPGRLIGGELDCEVQHLRTGREVVLQLSQRHPRLAGDFAHCRPCPALLVDDRPQRMGDGLASLAMIDLFGHAASLFQYT</sequence>
<dbReference type="EMBL" id="BMCM01000005">
    <property type="protein sequence ID" value="GGD86076.1"/>
    <property type="molecule type" value="Genomic_DNA"/>
</dbReference>
<evidence type="ECO:0000313" key="2">
    <source>
        <dbReference type="Proteomes" id="UP000629365"/>
    </source>
</evidence>
<protein>
    <submittedName>
        <fullName evidence="1">Uncharacterized protein</fullName>
    </submittedName>
</protein>
<name>A0ABQ1RXI5_9MICO</name>